<organism evidence="2 3">
    <name type="scientific">Terrabacter terrae</name>
    <dbReference type="NCBI Taxonomy" id="318434"/>
    <lineage>
        <taxon>Bacteria</taxon>
        <taxon>Bacillati</taxon>
        <taxon>Actinomycetota</taxon>
        <taxon>Actinomycetes</taxon>
        <taxon>Micrococcales</taxon>
        <taxon>Intrasporangiaceae</taxon>
        <taxon>Terrabacter</taxon>
    </lineage>
</organism>
<gene>
    <name evidence="2" type="ORF">GCM10009740_32500</name>
</gene>
<protein>
    <submittedName>
        <fullName evidence="2">Uncharacterized protein</fullName>
    </submittedName>
</protein>
<evidence type="ECO:0000256" key="1">
    <source>
        <dbReference type="SAM" id="MobiDB-lite"/>
    </source>
</evidence>
<dbReference type="Proteomes" id="UP001501285">
    <property type="component" value="Unassembled WGS sequence"/>
</dbReference>
<reference evidence="2 3" key="1">
    <citation type="journal article" date="2019" name="Int. J. Syst. Evol. Microbiol.">
        <title>The Global Catalogue of Microorganisms (GCM) 10K type strain sequencing project: providing services to taxonomists for standard genome sequencing and annotation.</title>
        <authorList>
            <consortium name="The Broad Institute Genomics Platform"/>
            <consortium name="The Broad Institute Genome Sequencing Center for Infectious Disease"/>
            <person name="Wu L."/>
            <person name="Ma J."/>
        </authorList>
    </citation>
    <scope>NUCLEOTIDE SEQUENCE [LARGE SCALE GENOMIC DNA]</scope>
    <source>
        <strain evidence="2 3">JCM 14283</strain>
    </source>
</reference>
<evidence type="ECO:0000313" key="3">
    <source>
        <dbReference type="Proteomes" id="UP001501285"/>
    </source>
</evidence>
<sequence>MGLQAQRLLDGGCRPADPGDRGQAAVAWTEHDECCGPRDRLSGVSGLDRARRGYGVTL</sequence>
<evidence type="ECO:0000313" key="2">
    <source>
        <dbReference type="EMBL" id="GAA2037954.1"/>
    </source>
</evidence>
<keyword evidence="3" id="KW-1185">Reference proteome</keyword>
<dbReference type="EMBL" id="BAAANB010000021">
    <property type="protein sequence ID" value="GAA2037954.1"/>
    <property type="molecule type" value="Genomic_DNA"/>
</dbReference>
<comment type="caution">
    <text evidence="2">The sequence shown here is derived from an EMBL/GenBank/DDBJ whole genome shotgun (WGS) entry which is preliminary data.</text>
</comment>
<proteinExistence type="predicted"/>
<accession>A0ABN2UIF9</accession>
<name>A0ABN2UIF9_9MICO</name>
<feature type="region of interest" description="Disordered" evidence="1">
    <location>
        <begin position="1"/>
        <end position="20"/>
    </location>
</feature>